<dbReference type="AlphaFoldDB" id="A0A8H5CLV8"/>
<keyword evidence="3" id="KW-1185">Reference proteome</keyword>
<evidence type="ECO:0000313" key="2">
    <source>
        <dbReference type="EMBL" id="KAF5344120.1"/>
    </source>
</evidence>
<name>A0A8H5CLV8_9AGAR</name>
<sequence>MSKPLNQFSHPMPPHRSPHSPKLAFELRDDIPVASSSFTTPDRPQLHSTLTTLRSLVSLYEDQRSWVYRQRTSLDDSLPSPDDISQDPDPLLPDQDVQVKTEPLDHPVPTVSKTRATTSFTTQKSESTLLQQCILPGIETLTQAGINKDAHILDIFEEMMEARLESCHRIDRLVRNAKKRSMLPLNVDLRQRLVSVPVSIPVGQDDRPKDGTAS</sequence>
<dbReference type="OrthoDB" id="3217075at2759"/>
<feature type="region of interest" description="Disordered" evidence="1">
    <location>
        <begin position="1"/>
        <end position="28"/>
    </location>
</feature>
<evidence type="ECO:0000313" key="3">
    <source>
        <dbReference type="Proteomes" id="UP000559256"/>
    </source>
</evidence>
<evidence type="ECO:0000256" key="1">
    <source>
        <dbReference type="SAM" id="MobiDB-lite"/>
    </source>
</evidence>
<organism evidence="2 3">
    <name type="scientific">Tetrapyrgos nigripes</name>
    <dbReference type="NCBI Taxonomy" id="182062"/>
    <lineage>
        <taxon>Eukaryota</taxon>
        <taxon>Fungi</taxon>
        <taxon>Dikarya</taxon>
        <taxon>Basidiomycota</taxon>
        <taxon>Agaricomycotina</taxon>
        <taxon>Agaricomycetes</taxon>
        <taxon>Agaricomycetidae</taxon>
        <taxon>Agaricales</taxon>
        <taxon>Marasmiineae</taxon>
        <taxon>Marasmiaceae</taxon>
        <taxon>Tetrapyrgos</taxon>
    </lineage>
</organism>
<comment type="caution">
    <text evidence="2">The sequence shown here is derived from an EMBL/GenBank/DDBJ whole genome shotgun (WGS) entry which is preliminary data.</text>
</comment>
<feature type="compositionally biased region" description="Low complexity" evidence="1">
    <location>
        <begin position="75"/>
        <end position="96"/>
    </location>
</feature>
<proteinExistence type="predicted"/>
<reference evidence="2 3" key="1">
    <citation type="journal article" date="2020" name="ISME J.">
        <title>Uncovering the hidden diversity of litter-decomposition mechanisms in mushroom-forming fungi.</title>
        <authorList>
            <person name="Floudas D."/>
            <person name="Bentzer J."/>
            <person name="Ahren D."/>
            <person name="Johansson T."/>
            <person name="Persson P."/>
            <person name="Tunlid A."/>
        </authorList>
    </citation>
    <scope>NUCLEOTIDE SEQUENCE [LARGE SCALE GENOMIC DNA]</scope>
    <source>
        <strain evidence="2 3">CBS 291.85</strain>
    </source>
</reference>
<protein>
    <submittedName>
        <fullName evidence="2">Uncharacterized protein</fullName>
    </submittedName>
</protein>
<feature type="region of interest" description="Disordered" evidence="1">
    <location>
        <begin position="73"/>
        <end position="96"/>
    </location>
</feature>
<dbReference type="Proteomes" id="UP000559256">
    <property type="component" value="Unassembled WGS sequence"/>
</dbReference>
<accession>A0A8H5CLV8</accession>
<dbReference type="EMBL" id="JAACJM010000129">
    <property type="protein sequence ID" value="KAF5344120.1"/>
    <property type="molecule type" value="Genomic_DNA"/>
</dbReference>
<gene>
    <name evidence="2" type="ORF">D9758_008824</name>
</gene>